<dbReference type="HOGENOM" id="CLU_2670878_0_0_1"/>
<reference evidence="2 3" key="1">
    <citation type="submission" date="2013-03" db="EMBL/GenBank/DDBJ databases">
        <title>The Genome Sequence of Cladophialophora psammophila CBS 110553.</title>
        <authorList>
            <consortium name="The Broad Institute Genomics Platform"/>
            <person name="Cuomo C."/>
            <person name="de Hoog S."/>
            <person name="Gorbushina A."/>
            <person name="Walker B."/>
            <person name="Young S.K."/>
            <person name="Zeng Q."/>
            <person name="Gargeya S."/>
            <person name="Fitzgerald M."/>
            <person name="Haas B."/>
            <person name="Abouelleil A."/>
            <person name="Allen A.W."/>
            <person name="Alvarado L."/>
            <person name="Arachchi H.M."/>
            <person name="Berlin A.M."/>
            <person name="Chapman S.B."/>
            <person name="Gainer-Dewar J."/>
            <person name="Goldberg J."/>
            <person name="Griggs A."/>
            <person name="Gujja S."/>
            <person name="Hansen M."/>
            <person name="Howarth C."/>
            <person name="Imamovic A."/>
            <person name="Ireland A."/>
            <person name="Larimer J."/>
            <person name="McCowan C."/>
            <person name="Murphy C."/>
            <person name="Pearson M."/>
            <person name="Poon T.W."/>
            <person name="Priest M."/>
            <person name="Roberts A."/>
            <person name="Saif S."/>
            <person name="Shea T."/>
            <person name="Sisk P."/>
            <person name="Sykes S."/>
            <person name="Wortman J."/>
            <person name="Nusbaum C."/>
            <person name="Birren B."/>
        </authorList>
    </citation>
    <scope>NUCLEOTIDE SEQUENCE [LARGE SCALE GENOMIC DNA]</scope>
    <source>
        <strain evidence="2 3">CBS 110553</strain>
    </source>
</reference>
<name>W9XSY7_9EURO</name>
<comment type="caution">
    <text evidence="2">The sequence shown here is derived from an EMBL/GenBank/DDBJ whole genome shotgun (WGS) entry which is preliminary data.</text>
</comment>
<dbReference type="EMBL" id="AMGX01000004">
    <property type="protein sequence ID" value="EXJ73389.1"/>
    <property type="molecule type" value="Genomic_DNA"/>
</dbReference>
<dbReference type="RefSeq" id="XP_007741952.1">
    <property type="nucleotide sequence ID" value="XM_007743762.1"/>
</dbReference>
<organism evidence="2 3">
    <name type="scientific">Cladophialophora psammophila CBS 110553</name>
    <dbReference type="NCBI Taxonomy" id="1182543"/>
    <lineage>
        <taxon>Eukaryota</taxon>
        <taxon>Fungi</taxon>
        <taxon>Dikarya</taxon>
        <taxon>Ascomycota</taxon>
        <taxon>Pezizomycotina</taxon>
        <taxon>Eurotiomycetes</taxon>
        <taxon>Chaetothyriomycetidae</taxon>
        <taxon>Chaetothyriales</taxon>
        <taxon>Herpotrichiellaceae</taxon>
        <taxon>Cladophialophora</taxon>
    </lineage>
</organism>
<evidence type="ECO:0008006" key="4">
    <source>
        <dbReference type="Google" id="ProtNLM"/>
    </source>
</evidence>
<proteinExistence type="predicted"/>
<feature type="region of interest" description="Disordered" evidence="1">
    <location>
        <begin position="56"/>
        <end position="75"/>
    </location>
</feature>
<dbReference type="Proteomes" id="UP000019471">
    <property type="component" value="Unassembled WGS sequence"/>
</dbReference>
<evidence type="ECO:0000256" key="1">
    <source>
        <dbReference type="SAM" id="MobiDB-lite"/>
    </source>
</evidence>
<dbReference type="OrthoDB" id="4141102at2759"/>
<dbReference type="AlphaFoldDB" id="W9XSY7"/>
<evidence type="ECO:0000313" key="2">
    <source>
        <dbReference type="EMBL" id="EXJ73389.1"/>
    </source>
</evidence>
<gene>
    <name evidence="2" type="ORF">A1O5_03149</name>
</gene>
<sequence length="75" mass="8183">MSAASEEDEIQEEDSEVDSAYASPVVKVIVGSPAQVFLIHKNRLTEASEFFRACLSTDRTTKEPNHSSRGPVSSL</sequence>
<evidence type="ECO:0000313" key="3">
    <source>
        <dbReference type="Proteomes" id="UP000019471"/>
    </source>
</evidence>
<keyword evidence="3" id="KW-1185">Reference proteome</keyword>
<protein>
    <recommendedName>
        <fullName evidence="4">BTB domain-containing protein</fullName>
    </recommendedName>
</protein>
<accession>W9XSY7</accession>
<dbReference type="GeneID" id="19187879"/>